<dbReference type="Proteomes" id="UP000712600">
    <property type="component" value="Unassembled WGS sequence"/>
</dbReference>
<dbReference type="InterPro" id="IPR003609">
    <property type="entry name" value="Pan_app"/>
</dbReference>
<dbReference type="Pfam" id="PF08276">
    <property type="entry name" value="PAN_2"/>
    <property type="match status" value="1"/>
</dbReference>
<sequence>MDAEDCYRHCLHNCSYLAFSYIRGIGCLIWNQELMDVTQFYVGGELLSNRLARYELGKSNHKKTIYVVVVSLSFFVILGSSVFGFCRNKVKRNASKSKDVSKDAWRNGLKPQDVPGLNFFEIKSIETATNDFSLSNKLGQGEAARWKRNCLDFFGDSVLEEDQVLVEGRVSTSLKEISFELTIRGRYEEDAIDRYTSSAVDRYRRKVSTSEDYDRSMYILSGPLGRYVATELEPKLGRYVATERPFRSLAT</sequence>
<accession>A0A8S9R2T6</accession>
<dbReference type="PANTHER" id="PTHR32444:SF235">
    <property type="entry name" value="OS01G0783900 PROTEIN"/>
    <property type="match status" value="1"/>
</dbReference>
<dbReference type="EMBL" id="QGKX02000996">
    <property type="protein sequence ID" value="KAF3555421.1"/>
    <property type="molecule type" value="Genomic_DNA"/>
</dbReference>
<keyword evidence="1" id="KW-1133">Transmembrane helix</keyword>
<feature type="transmembrane region" description="Helical" evidence="1">
    <location>
        <begin position="65"/>
        <end position="86"/>
    </location>
</feature>
<keyword evidence="1" id="KW-0472">Membrane</keyword>
<evidence type="ECO:0000313" key="4">
    <source>
        <dbReference type="Proteomes" id="UP000712600"/>
    </source>
</evidence>
<feature type="domain" description="Apple" evidence="2">
    <location>
        <begin position="2"/>
        <end position="37"/>
    </location>
</feature>
<dbReference type="PANTHER" id="PTHR32444">
    <property type="entry name" value="BULB-TYPE LECTIN DOMAIN-CONTAINING PROTEIN"/>
    <property type="match status" value="1"/>
</dbReference>
<evidence type="ECO:0000259" key="2">
    <source>
        <dbReference type="Pfam" id="PF08276"/>
    </source>
</evidence>
<protein>
    <recommendedName>
        <fullName evidence="2">Apple domain-containing protein</fullName>
    </recommendedName>
</protein>
<name>A0A8S9R2T6_BRACR</name>
<dbReference type="CDD" id="cd01098">
    <property type="entry name" value="PAN_AP_plant"/>
    <property type="match status" value="1"/>
</dbReference>
<gene>
    <name evidence="3" type="ORF">F2Q69_00013575</name>
</gene>
<organism evidence="3 4">
    <name type="scientific">Brassica cretica</name>
    <name type="common">Mustard</name>
    <dbReference type="NCBI Taxonomy" id="69181"/>
    <lineage>
        <taxon>Eukaryota</taxon>
        <taxon>Viridiplantae</taxon>
        <taxon>Streptophyta</taxon>
        <taxon>Embryophyta</taxon>
        <taxon>Tracheophyta</taxon>
        <taxon>Spermatophyta</taxon>
        <taxon>Magnoliopsida</taxon>
        <taxon>eudicotyledons</taxon>
        <taxon>Gunneridae</taxon>
        <taxon>Pentapetalae</taxon>
        <taxon>rosids</taxon>
        <taxon>malvids</taxon>
        <taxon>Brassicales</taxon>
        <taxon>Brassicaceae</taxon>
        <taxon>Brassiceae</taxon>
        <taxon>Brassica</taxon>
    </lineage>
</organism>
<keyword evidence="1" id="KW-0812">Transmembrane</keyword>
<evidence type="ECO:0000313" key="3">
    <source>
        <dbReference type="EMBL" id="KAF3555421.1"/>
    </source>
</evidence>
<dbReference type="AlphaFoldDB" id="A0A8S9R2T6"/>
<comment type="caution">
    <text evidence="3">The sequence shown here is derived from an EMBL/GenBank/DDBJ whole genome shotgun (WGS) entry which is preliminary data.</text>
</comment>
<proteinExistence type="predicted"/>
<evidence type="ECO:0000256" key="1">
    <source>
        <dbReference type="SAM" id="Phobius"/>
    </source>
</evidence>
<reference evidence="3" key="1">
    <citation type="submission" date="2019-12" db="EMBL/GenBank/DDBJ databases">
        <title>Genome sequencing and annotation of Brassica cretica.</title>
        <authorList>
            <person name="Studholme D.J."/>
            <person name="Sarris P."/>
        </authorList>
    </citation>
    <scope>NUCLEOTIDE SEQUENCE</scope>
    <source>
        <strain evidence="3">PFS-109/04</strain>
        <tissue evidence="3">Leaf</tissue>
    </source>
</reference>